<dbReference type="InterPro" id="IPR023635">
    <property type="entry name" value="Peptide_deformylase"/>
</dbReference>
<dbReference type="Gene3D" id="3.90.45.10">
    <property type="entry name" value="Peptide deformylase"/>
    <property type="match status" value="1"/>
</dbReference>
<proteinExistence type="inferred from homology"/>
<dbReference type="Pfam" id="PF01327">
    <property type="entry name" value="Pep_deformylase"/>
    <property type="match status" value="1"/>
</dbReference>
<evidence type="ECO:0000313" key="2">
    <source>
        <dbReference type="EMBL" id="MFB9349408.1"/>
    </source>
</evidence>
<evidence type="ECO:0000313" key="3">
    <source>
        <dbReference type="Proteomes" id="UP001589753"/>
    </source>
</evidence>
<reference evidence="2 3" key="1">
    <citation type="submission" date="2024-09" db="EMBL/GenBank/DDBJ databases">
        <authorList>
            <person name="Sun Q."/>
            <person name="Mori K."/>
        </authorList>
    </citation>
    <scope>NUCLEOTIDE SEQUENCE [LARGE SCALE GENOMIC DNA]</scope>
    <source>
        <strain evidence="2 3">JCM 9767</strain>
    </source>
</reference>
<evidence type="ECO:0000256" key="1">
    <source>
        <dbReference type="ARBA" id="ARBA00010759"/>
    </source>
</evidence>
<dbReference type="RefSeq" id="WP_053634946.1">
    <property type="nucleotide sequence ID" value="NZ_JBHMDI010000046.1"/>
</dbReference>
<dbReference type="Proteomes" id="UP001589753">
    <property type="component" value="Unassembled WGS sequence"/>
</dbReference>
<comment type="caution">
    <text evidence="2">The sequence shown here is derived from an EMBL/GenBank/DDBJ whole genome shotgun (WGS) entry which is preliminary data.</text>
</comment>
<name>A0ABV5LB61_9ACTN</name>
<dbReference type="InterPro" id="IPR036821">
    <property type="entry name" value="Peptide_deformylase_sf"/>
</dbReference>
<protein>
    <submittedName>
        <fullName evidence="2">Peptide deformylase</fullName>
    </submittedName>
</protein>
<dbReference type="SUPFAM" id="SSF56420">
    <property type="entry name" value="Peptide deformylase"/>
    <property type="match status" value="1"/>
</dbReference>
<gene>
    <name evidence="2" type="ORF">ACFFUA_18390</name>
</gene>
<organism evidence="2 3">
    <name type="scientific">Streptomyces heliomycini</name>
    <dbReference type="NCBI Taxonomy" id="284032"/>
    <lineage>
        <taxon>Bacteria</taxon>
        <taxon>Bacillati</taxon>
        <taxon>Actinomycetota</taxon>
        <taxon>Actinomycetes</taxon>
        <taxon>Kitasatosporales</taxon>
        <taxon>Streptomycetaceae</taxon>
        <taxon>Streptomyces</taxon>
    </lineage>
</organism>
<dbReference type="EMBL" id="JBHMDI010000046">
    <property type="protein sequence ID" value="MFB9349408.1"/>
    <property type="molecule type" value="Genomic_DNA"/>
</dbReference>
<keyword evidence="3" id="KW-1185">Reference proteome</keyword>
<accession>A0ABV5LB61</accession>
<sequence length="64" mass="7399">MTVETTSLNGATVTNVYQRGLDRLVKHEIDHLDGLLYTDRMRSGVLPIRVEEYWQTGRAWAYDS</sequence>
<comment type="similarity">
    <text evidence="1">Belongs to the polypeptide deformylase family.</text>
</comment>